<evidence type="ECO:0000256" key="4">
    <source>
        <dbReference type="PIRSR" id="PIRSR606710-1"/>
    </source>
</evidence>
<dbReference type="InterPro" id="IPR023296">
    <property type="entry name" value="Glyco_hydro_beta-prop_sf"/>
</dbReference>
<dbReference type="Proteomes" id="UP000029839">
    <property type="component" value="Unassembled WGS sequence"/>
</dbReference>
<keyword evidence="8" id="KW-0732">Signal</keyword>
<evidence type="ECO:0000313" key="10">
    <source>
        <dbReference type="Proteomes" id="UP000029839"/>
    </source>
</evidence>
<dbReference type="EMBL" id="AXCY01000019">
    <property type="protein sequence ID" value="KGM11517.1"/>
    <property type="molecule type" value="Genomic_DNA"/>
</dbReference>
<dbReference type="Gene3D" id="2.115.10.20">
    <property type="entry name" value="Glycosyl hydrolase domain, family 43"/>
    <property type="match status" value="1"/>
</dbReference>
<dbReference type="PANTHER" id="PTHR42812">
    <property type="entry name" value="BETA-XYLOSIDASE"/>
    <property type="match status" value="1"/>
</dbReference>
<evidence type="ECO:0000256" key="3">
    <source>
        <dbReference type="ARBA" id="ARBA00023295"/>
    </source>
</evidence>
<organism evidence="9 10">
    <name type="scientific">Cellulomonas carbonis T26</name>
    <dbReference type="NCBI Taxonomy" id="947969"/>
    <lineage>
        <taxon>Bacteria</taxon>
        <taxon>Bacillati</taxon>
        <taxon>Actinomycetota</taxon>
        <taxon>Actinomycetes</taxon>
        <taxon>Micrococcales</taxon>
        <taxon>Cellulomonadaceae</taxon>
        <taxon>Cellulomonas</taxon>
    </lineage>
</organism>
<evidence type="ECO:0000256" key="8">
    <source>
        <dbReference type="SAM" id="SignalP"/>
    </source>
</evidence>
<dbReference type="RefSeq" id="WP_052426027.1">
    <property type="nucleotide sequence ID" value="NZ_AXCY01000019.1"/>
</dbReference>
<dbReference type="AlphaFoldDB" id="A0A0A0BUX9"/>
<evidence type="ECO:0000256" key="1">
    <source>
        <dbReference type="ARBA" id="ARBA00009865"/>
    </source>
</evidence>
<evidence type="ECO:0000256" key="6">
    <source>
        <dbReference type="RuleBase" id="RU361187"/>
    </source>
</evidence>
<keyword evidence="2 6" id="KW-0378">Hydrolase</keyword>
<dbReference type="CDD" id="cd08999">
    <property type="entry name" value="GH43_ABN-like"/>
    <property type="match status" value="1"/>
</dbReference>
<dbReference type="GO" id="GO:0005975">
    <property type="term" value="P:carbohydrate metabolic process"/>
    <property type="evidence" value="ECO:0007669"/>
    <property type="project" value="InterPro"/>
</dbReference>
<dbReference type="OrthoDB" id="9801455at2"/>
<evidence type="ECO:0000256" key="7">
    <source>
        <dbReference type="SAM" id="MobiDB-lite"/>
    </source>
</evidence>
<dbReference type="InterPro" id="IPR051795">
    <property type="entry name" value="Glycosyl_Hydrlase_43"/>
</dbReference>
<dbReference type="Pfam" id="PF04616">
    <property type="entry name" value="Glyco_hydro_43"/>
    <property type="match status" value="1"/>
</dbReference>
<feature type="active site" description="Proton donor" evidence="4">
    <location>
        <position position="257"/>
    </location>
</feature>
<reference evidence="9 10" key="1">
    <citation type="submission" date="2013-08" db="EMBL/GenBank/DDBJ databases">
        <title>Genome sequencing of Cellulomonas carbonis T26.</title>
        <authorList>
            <person name="Chen F."/>
            <person name="Li Y."/>
            <person name="Wang G."/>
        </authorList>
    </citation>
    <scope>NUCLEOTIDE SEQUENCE [LARGE SCALE GENOMIC DNA]</scope>
    <source>
        <strain evidence="9 10">T26</strain>
    </source>
</reference>
<dbReference type="SUPFAM" id="SSF75005">
    <property type="entry name" value="Arabinanase/levansucrase/invertase"/>
    <property type="match status" value="1"/>
</dbReference>
<feature type="chain" id="PRO_5001959747" description="Glycoside hydrolase" evidence="8">
    <location>
        <begin position="23"/>
        <end position="363"/>
    </location>
</feature>
<evidence type="ECO:0000313" key="9">
    <source>
        <dbReference type="EMBL" id="KGM11517.1"/>
    </source>
</evidence>
<comment type="similarity">
    <text evidence="1 6">Belongs to the glycosyl hydrolase 43 family.</text>
</comment>
<feature type="compositionally biased region" description="Low complexity" evidence="7">
    <location>
        <begin position="55"/>
        <end position="66"/>
    </location>
</feature>
<name>A0A0A0BUX9_9CELL</name>
<accession>A0A0A0BUX9</accession>
<dbReference type="PANTHER" id="PTHR42812:SF5">
    <property type="entry name" value="ENDO-ARABINASE"/>
    <property type="match status" value="1"/>
</dbReference>
<sequence length="363" mass="38609">MRPARRRLRRGRRHGLRPRAQAAVVAGLATVALLVAGCGDGGGGVADDDDGGGSAASPSEESPEGGSEADGPHAVNPVVGDDFPDPDVLEVDGVYYAYATNGNNRNLRVARSTDLVEWETLDDALPELPSWVIPGKTWAPEVTEVEPGRYVLFFTATNFRPTYQCIGVAVADAPGGPFEVVGDQMLVCPPEEGGAIDASTFRADDGTLHLLWKNDGNCCGYDTWLYRAPLTADGTALAGEPVRMVKQDLAWEGDLVEAPTLVERDGTFTLLYSANSYGGAAYTIGYAQASSLDGPWEKHPDPLFSSDMFDGRYEGPGGQDVVVGPDGDDVLVFHSWYGGTTYRAMNVLPLGWEDGRPVVAPEG</sequence>
<reference evidence="9 10" key="2">
    <citation type="journal article" date="2015" name="Stand. Genomic Sci.">
        <title>Draft genome sequence of Cellulomonas carbonis T26(T) and comparative analysis of six Cellulomonas genomes.</title>
        <authorList>
            <person name="Zhuang W."/>
            <person name="Zhang S."/>
            <person name="Xia X."/>
            <person name="Wang G."/>
        </authorList>
    </citation>
    <scope>NUCLEOTIDE SEQUENCE [LARGE SCALE GENOMIC DNA]</scope>
    <source>
        <strain evidence="9 10">T26</strain>
    </source>
</reference>
<keyword evidence="10" id="KW-1185">Reference proteome</keyword>
<feature type="signal peptide" evidence="8">
    <location>
        <begin position="1"/>
        <end position="22"/>
    </location>
</feature>
<keyword evidence="3 6" id="KW-0326">Glycosidase</keyword>
<comment type="caution">
    <text evidence="9">The sequence shown here is derived from an EMBL/GenBank/DDBJ whole genome shotgun (WGS) entry which is preliminary data.</text>
</comment>
<evidence type="ECO:0000256" key="5">
    <source>
        <dbReference type="PIRSR" id="PIRSR606710-2"/>
    </source>
</evidence>
<dbReference type="GO" id="GO:0004553">
    <property type="term" value="F:hydrolase activity, hydrolyzing O-glycosyl compounds"/>
    <property type="evidence" value="ECO:0007669"/>
    <property type="project" value="InterPro"/>
</dbReference>
<gene>
    <name evidence="9" type="ORF">N868_17135</name>
</gene>
<feature type="site" description="Important for catalytic activity, responsible for pKa modulation of the active site Glu and correct orientation of both the proton donor and substrate" evidence="5">
    <location>
        <position position="197"/>
    </location>
</feature>
<dbReference type="InterPro" id="IPR006710">
    <property type="entry name" value="Glyco_hydro_43"/>
</dbReference>
<evidence type="ECO:0008006" key="11">
    <source>
        <dbReference type="Google" id="ProtNLM"/>
    </source>
</evidence>
<feature type="active site" description="Proton acceptor" evidence="4">
    <location>
        <position position="85"/>
    </location>
</feature>
<feature type="region of interest" description="Disordered" evidence="7">
    <location>
        <begin position="44"/>
        <end position="83"/>
    </location>
</feature>
<proteinExistence type="inferred from homology"/>
<evidence type="ECO:0000256" key="2">
    <source>
        <dbReference type="ARBA" id="ARBA00022801"/>
    </source>
</evidence>
<protein>
    <recommendedName>
        <fullName evidence="11">Glycoside hydrolase</fullName>
    </recommendedName>
</protein>